<sequence length="133" mass="14570">MEGKEEWVLFDYTPYSSTQSFDAASPFLQEVNEALQSINITVEQMHAKSGKEVIRAVARNHGLLATFQPKYALNDIGSGYHVHLSLSQNGNNMFMGSNDGSSQYGTSKTAEEFMAGVFGHLSSVLAFVSPHPH</sequence>
<keyword evidence="1" id="KW-0436">Ligase</keyword>
<dbReference type="Pfam" id="PF00120">
    <property type="entry name" value="Gln-synt_C"/>
    <property type="match status" value="1"/>
</dbReference>
<name>A0AAD4RVD6_9MAGN</name>
<dbReference type="GO" id="GO:0004356">
    <property type="term" value="F:glutamine synthetase activity"/>
    <property type="evidence" value="ECO:0007669"/>
    <property type="project" value="InterPro"/>
</dbReference>
<dbReference type="SUPFAM" id="SSF55931">
    <property type="entry name" value="Glutamine synthetase/guanido kinase"/>
    <property type="match status" value="1"/>
</dbReference>
<dbReference type="PANTHER" id="PTHR43785:SF2">
    <property type="entry name" value="TYPE-1 GLUTAMINE SYNTHETASE 1"/>
    <property type="match status" value="1"/>
</dbReference>
<dbReference type="Gene3D" id="3.30.590.10">
    <property type="entry name" value="Glutamine synthetase/guanido kinase, catalytic domain"/>
    <property type="match status" value="1"/>
</dbReference>
<keyword evidence="6" id="KW-1185">Reference proteome</keyword>
<organism evidence="5 6">
    <name type="scientific">Papaver atlanticum</name>
    <dbReference type="NCBI Taxonomy" id="357466"/>
    <lineage>
        <taxon>Eukaryota</taxon>
        <taxon>Viridiplantae</taxon>
        <taxon>Streptophyta</taxon>
        <taxon>Embryophyta</taxon>
        <taxon>Tracheophyta</taxon>
        <taxon>Spermatophyta</taxon>
        <taxon>Magnoliopsida</taxon>
        <taxon>Ranunculales</taxon>
        <taxon>Papaveraceae</taxon>
        <taxon>Papaveroideae</taxon>
        <taxon>Papaver</taxon>
    </lineage>
</organism>
<dbReference type="SMART" id="SM01230">
    <property type="entry name" value="Gln-synt_C"/>
    <property type="match status" value="1"/>
</dbReference>
<dbReference type="InterPro" id="IPR014746">
    <property type="entry name" value="Gln_synth/guanido_kin_cat_dom"/>
</dbReference>
<evidence type="ECO:0000259" key="4">
    <source>
        <dbReference type="PROSITE" id="PS51987"/>
    </source>
</evidence>
<accession>A0AAD4RVD6</accession>
<dbReference type="PANTHER" id="PTHR43785">
    <property type="entry name" value="GAMMA-GLUTAMYLPUTRESCINE SYNTHETASE"/>
    <property type="match status" value="1"/>
</dbReference>
<proteinExistence type="inferred from homology"/>
<comment type="caution">
    <text evidence="5">The sequence shown here is derived from an EMBL/GenBank/DDBJ whole genome shotgun (WGS) entry which is preliminary data.</text>
</comment>
<evidence type="ECO:0000313" key="5">
    <source>
        <dbReference type="EMBL" id="KAI3834921.1"/>
    </source>
</evidence>
<evidence type="ECO:0000256" key="3">
    <source>
        <dbReference type="RuleBase" id="RU000384"/>
    </source>
</evidence>
<dbReference type="EMBL" id="JAJJMB010017781">
    <property type="protein sequence ID" value="KAI3834921.1"/>
    <property type="molecule type" value="Genomic_DNA"/>
</dbReference>
<evidence type="ECO:0000256" key="2">
    <source>
        <dbReference type="PROSITE-ProRule" id="PRU01331"/>
    </source>
</evidence>
<reference evidence="5" key="1">
    <citation type="submission" date="2022-04" db="EMBL/GenBank/DDBJ databases">
        <title>A functionally conserved STORR gene fusion in Papaver species that diverged 16.8 million years ago.</title>
        <authorList>
            <person name="Catania T."/>
        </authorList>
    </citation>
    <scope>NUCLEOTIDE SEQUENCE</scope>
    <source>
        <strain evidence="5">S-188037</strain>
    </source>
</reference>
<dbReference type="InterPro" id="IPR008146">
    <property type="entry name" value="Gln_synth_cat_dom"/>
</dbReference>
<protein>
    <recommendedName>
        <fullName evidence="4">GS catalytic domain-containing protein</fullName>
    </recommendedName>
</protein>
<comment type="similarity">
    <text evidence="2 3">Belongs to the glutamine synthetase family.</text>
</comment>
<dbReference type="PROSITE" id="PS51987">
    <property type="entry name" value="GS_CATALYTIC"/>
    <property type="match status" value="1"/>
</dbReference>
<feature type="domain" description="GS catalytic" evidence="4">
    <location>
        <begin position="1"/>
        <end position="133"/>
    </location>
</feature>
<dbReference type="AlphaFoldDB" id="A0AAD4RVD6"/>
<gene>
    <name evidence="5" type="ORF">MKW98_016034</name>
</gene>
<evidence type="ECO:0000256" key="1">
    <source>
        <dbReference type="ARBA" id="ARBA00022598"/>
    </source>
</evidence>
<dbReference type="Proteomes" id="UP001202328">
    <property type="component" value="Unassembled WGS sequence"/>
</dbReference>
<evidence type="ECO:0000313" key="6">
    <source>
        <dbReference type="Proteomes" id="UP001202328"/>
    </source>
</evidence>